<keyword evidence="1" id="KW-1133">Transmembrane helix</keyword>
<reference evidence="3 4" key="1">
    <citation type="submission" date="2017-03" db="EMBL/GenBank/DDBJ databases">
        <title>Genomes of endolithic fungi from Antarctica.</title>
        <authorList>
            <person name="Coleine C."/>
            <person name="Masonjones S."/>
            <person name="Stajich J.E."/>
        </authorList>
    </citation>
    <scope>NUCLEOTIDE SEQUENCE [LARGE SCALE GENOMIC DNA]</scope>
    <source>
        <strain evidence="3 4">CCFEE 5184</strain>
    </source>
</reference>
<dbReference type="PANTHER" id="PTHR31323">
    <property type="entry name" value="MECHANOSENSITIVE ION CHANNEL PROTEIN MSY2"/>
    <property type="match status" value="1"/>
</dbReference>
<keyword evidence="4" id="KW-1185">Reference proteome</keyword>
<feature type="domain" description="EF-hand" evidence="2">
    <location>
        <begin position="33"/>
        <end position="68"/>
    </location>
</feature>
<name>A0A4U0WJ37_9PEZI</name>
<proteinExistence type="predicted"/>
<dbReference type="AlphaFoldDB" id="A0A4U0WJ37"/>
<evidence type="ECO:0000256" key="1">
    <source>
        <dbReference type="SAM" id="Phobius"/>
    </source>
</evidence>
<dbReference type="EMBL" id="NAJQ01001067">
    <property type="protein sequence ID" value="TKA62498.1"/>
    <property type="molecule type" value="Genomic_DNA"/>
</dbReference>
<evidence type="ECO:0000313" key="3">
    <source>
        <dbReference type="EMBL" id="TKA62498.1"/>
    </source>
</evidence>
<keyword evidence="1" id="KW-0812">Transmembrane</keyword>
<evidence type="ECO:0000313" key="4">
    <source>
        <dbReference type="Proteomes" id="UP000309340"/>
    </source>
</evidence>
<dbReference type="OrthoDB" id="47375at2759"/>
<evidence type="ECO:0000259" key="2">
    <source>
        <dbReference type="PROSITE" id="PS50222"/>
    </source>
</evidence>
<dbReference type="GO" id="GO:0006874">
    <property type="term" value="P:intracellular calcium ion homeostasis"/>
    <property type="evidence" value="ECO:0007669"/>
    <property type="project" value="TreeGrafter"/>
</dbReference>
<gene>
    <name evidence="3" type="ORF">B0A55_10948</name>
</gene>
<keyword evidence="1" id="KW-0472">Membrane</keyword>
<dbReference type="GO" id="GO:0005262">
    <property type="term" value="F:calcium channel activity"/>
    <property type="evidence" value="ECO:0007669"/>
    <property type="project" value="TreeGrafter"/>
</dbReference>
<feature type="transmembrane region" description="Helical" evidence="1">
    <location>
        <begin position="85"/>
        <end position="104"/>
    </location>
</feature>
<dbReference type="PROSITE" id="PS50222">
    <property type="entry name" value="EF_HAND_2"/>
    <property type="match status" value="1"/>
</dbReference>
<dbReference type="PANTHER" id="PTHR31323:SF14">
    <property type="entry name" value="MECHANOSENSITIVE ION CHANNEL PROTEIN MSY2"/>
    <property type="match status" value="1"/>
</dbReference>
<accession>A0A4U0WJ37</accession>
<organism evidence="3 4">
    <name type="scientific">Friedmanniomyces simplex</name>
    <dbReference type="NCBI Taxonomy" id="329884"/>
    <lineage>
        <taxon>Eukaryota</taxon>
        <taxon>Fungi</taxon>
        <taxon>Dikarya</taxon>
        <taxon>Ascomycota</taxon>
        <taxon>Pezizomycotina</taxon>
        <taxon>Dothideomycetes</taxon>
        <taxon>Dothideomycetidae</taxon>
        <taxon>Mycosphaerellales</taxon>
        <taxon>Teratosphaeriaceae</taxon>
        <taxon>Friedmanniomyces</taxon>
    </lineage>
</organism>
<protein>
    <recommendedName>
        <fullName evidence="2">EF-hand domain-containing protein</fullName>
    </recommendedName>
</protein>
<dbReference type="Proteomes" id="UP000309340">
    <property type="component" value="Unassembled WGS sequence"/>
</dbReference>
<dbReference type="GO" id="GO:0005509">
    <property type="term" value="F:calcium ion binding"/>
    <property type="evidence" value="ECO:0007669"/>
    <property type="project" value="InterPro"/>
</dbReference>
<dbReference type="InterPro" id="IPR002048">
    <property type="entry name" value="EF_hand_dom"/>
</dbReference>
<comment type="caution">
    <text evidence="3">The sequence shown here is derived from an EMBL/GenBank/DDBJ whole genome shotgun (WGS) entry which is preliminary data.</text>
</comment>
<sequence length="486" mass="52906">MTAAFGAMGSDITGRQVFSTTSAHPVVIEALETEAASKAEIFAVLDRDGNGDVSLDQMTVLVVSVGQERKNRAASMHNISHAITVLDRLLSVVVLVPIAFMYATFFSKTFARWTAFTGLAFVIGGTVTEFLSCLDINEVGLIVEHISLIYSVFRRVDSEKIVQIPHAIANTLWIENVSRSQQMKERLIINVSGATSFEDVLALRGELSKLVSVPDNKHNFLPDLDIELRSLNDLAKLELSGVEAARLLPSGSGLPGFLPEAVSSGLHNLAQAMIAGLTGRRNGEVLLKGAGPFERDFTAGNSTLGFKAILALSQGTKWRIDGMRAAARVSGIELQVPAQPGWPELFIQAFKESGPIEAHEAAVGWLGHMEVLKLVLQSRYSSALVLEDDMDWDTEIRNQTRLIAAAVRAITNEGDNGQAPYGSGSDVLWMGHCGDMANINRPMFLYKDHTTVPPDEYRGLDRHITMIVREGERSVHYSENAACSFA</sequence>